<name>A0AAD7Z6Y3_DIPPU</name>
<keyword evidence="1" id="KW-0812">Transmembrane</keyword>
<feature type="transmembrane region" description="Helical" evidence="1">
    <location>
        <begin position="12"/>
        <end position="33"/>
    </location>
</feature>
<dbReference type="Proteomes" id="UP001233999">
    <property type="component" value="Unassembled WGS sequence"/>
</dbReference>
<feature type="non-terminal residue" evidence="2">
    <location>
        <position position="82"/>
    </location>
</feature>
<keyword evidence="1" id="KW-0472">Membrane</keyword>
<dbReference type="EMBL" id="JASPKZ010010254">
    <property type="protein sequence ID" value="KAJ9574882.1"/>
    <property type="molecule type" value="Genomic_DNA"/>
</dbReference>
<comment type="caution">
    <text evidence="2">The sequence shown here is derived from an EMBL/GenBank/DDBJ whole genome shotgun (WGS) entry which is preliminary data.</text>
</comment>
<keyword evidence="3" id="KW-1185">Reference proteome</keyword>
<reference evidence="2" key="1">
    <citation type="journal article" date="2023" name="IScience">
        <title>Live-bearing cockroach genome reveals convergent evolutionary mechanisms linked to viviparity in insects and beyond.</title>
        <authorList>
            <person name="Fouks B."/>
            <person name="Harrison M.C."/>
            <person name="Mikhailova A.A."/>
            <person name="Marchal E."/>
            <person name="English S."/>
            <person name="Carruthers M."/>
            <person name="Jennings E.C."/>
            <person name="Chiamaka E.L."/>
            <person name="Frigard R.A."/>
            <person name="Pippel M."/>
            <person name="Attardo G.M."/>
            <person name="Benoit J.B."/>
            <person name="Bornberg-Bauer E."/>
            <person name="Tobe S.S."/>
        </authorList>
    </citation>
    <scope>NUCLEOTIDE SEQUENCE</scope>
    <source>
        <strain evidence="2">Stay&amp;Tobe</strain>
    </source>
</reference>
<sequence length="82" mass="9621">YRGRLNFYFMNFPVLLGFMISSVSSFISIEVQFNKLWSNMLHKVTYEGAYFIGPFLSNPFMIKNFLNEESEAVEHFSLSIHP</sequence>
<dbReference type="AlphaFoldDB" id="A0AAD7Z6Y3"/>
<evidence type="ECO:0000313" key="3">
    <source>
        <dbReference type="Proteomes" id="UP001233999"/>
    </source>
</evidence>
<keyword evidence="1" id="KW-1133">Transmembrane helix</keyword>
<protein>
    <submittedName>
        <fullName evidence="2">Uncharacterized protein</fullName>
    </submittedName>
</protein>
<organism evidence="2 3">
    <name type="scientific">Diploptera punctata</name>
    <name type="common">Pacific beetle cockroach</name>
    <dbReference type="NCBI Taxonomy" id="6984"/>
    <lineage>
        <taxon>Eukaryota</taxon>
        <taxon>Metazoa</taxon>
        <taxon>Ecdysozoa</taxon>
        <taxon>Arthropoda</taxon>
        <taxon>Hexapoda</taxon>
        <taxon>Insecta</taxon>
        <taxon>Pterygota</taxon>
        <taxon>Neoptera</taxon>
        <taxon>Polyneoptera</taxon>
        <taxon>Dictyoptera</taxon>
        <taxon>Blattodea</taxon>
        <taxon>Blaberoidea</taxon>
        <taxon>Blaberidae</taxon>
        <taxon>Diplopterinae</taxon>
        <taxon>Diploptera</taxon>
    </lineage>
</organism>
<gene>
    <name evidence="2" type="ORF">L9F63_007945</name>
</gene>
<evidence type="ECO:0000256" key="1">
    <source>
        <dbReference type="SAM" id="Phobius"/>
    </source>
</evidence>
<reference evidence="2" key="2">
    <citation type="submission" date="2023-05" db="EMBL/GenBank/DDBJ databases">
        <authorList>
            <person name="Fouks B."/>
        </authorList>
    </citation>
    <scope>NUCLEOTIDE SEQUENCE</scope>
    <source>
        <strain evidence="2">Stay&amp;Tobe</strain>
        <tissue evidence="2">Testes</tissue>
    </source>
</reference>
<evidence type="ECO:0000313" key="2">
    <source>
        <dbReference type="EMBL" id="KAJ9574882.1"/>
    </source>
</evidence>
<accession>A0AAD7Z6Y3</accession>
<proteinExistence type="predicted"/>